<dbReference type="GO" id="GO:0009236">
    <property type="term" value="P:cobalamin biosynthetic process"/>
    <property type="evidence" value="ECO:0007669"/>
    <property type="project" value="UniProtKB-UniRule"/>
</dbReference>
<evidence type="ECO:0000256" key="5">
    <source>
        <dbReference type="ARBA" id="ARBA00022679"/>
    </source>
</evidence>
<gene>
    <name evidence="10" type="primary">cobI</name>
    <name evidence="10" type="ORF">IAA67_03660</name>
</gene>
<dbReference type="Pfam" id="PF00590">
    <property type="entry name" value="TP_methylase"/>
    <property type="match status" value="1"/>
</dbReference>
<keyword evidence="4 8" id="KW-0489">Methyltransferase</keyword>
<evidence type="ECO:0000256" key="4">
    <source>
        <dbReference type="ARBA" id="ARBA00022603"/>
    </source>
</evidence>
<dbReference type="CDD" id="cd11645">
    <property type="entry name" value="Precorrin_2_C20_MT"/>
    <property type="match status" value="1"/>
</dbReference>
<comment type="similarity">
    <text evidence="2 7 8">Belongs to the precorrin methyltransferase family.</text>
</comment>
<dbReference type="InterPro" id="IPR014776">
    <property type="entry name" value="4pyrrole_Mease_sub2"/>
</dbReference>
<proteinExistence type="inferred from homology"/>
<evidence type="ECO:0000256" key="6">
    <source>
        <dbReference type="ARBA" id="ARBA00022691"/>
    </source>
</evidence>
<dbReference type="Gene3D" id="3.30.950.10">
    <property type="entry name" value="Methyltransferase, Cobalt-precorrin-4 Transmethylase, Domain 2"/>
    <property type="match status" value="1"/>
</dbReference>
<dbReference type="PIRSF" id="PIRSF036427">
    <property type="entry name" value="Precrrn-2_mtase"/>
    <property type="match status" value="1"/>
</dbReference>
<comment type="pathway">
    <text evidence="1">Cofactor biosynthesis; adenosylcobalamin biosynthesis.</text>
</comment>
<dbReference type="InterPro" id="IPR012382">
    <property type="entry name" value="CobI/CbiL"/>
</dbReference>
<reference evidence="10" key="2">
    <citation type="journal article" date="2021" name="PeerJ">
        <title>Extensive microbial diversity within the chicken gut microbiome revealed by metagenomics and culture.</title>
        <authorList>
            <person name="Gilroy R."/>
            <person name="Ravi A."/>
            <person name="Getino M."/>
            <person name="Pursley I."/>
            <person name="Horton D.L."/>
            <person name="Alikhan N.F."/>
            <person name="Baker D."/>
            <person name="Gharbi K."/>
            <person name="Hall N."/>
            <person name="Watson M."/>
            <person name="Adriaenssens E.M."/>
            <person name="Foster-Nyarko E."/>
            <person name="Jarju S."/>
            <person name="Secka A."/>
            <person name="Antonio M."/>
            <person name="Oren A."/>
            <person name="Chaudhuri R.R."/>
            <person name="La Ragione R."/>
            <person name="Hildebrand F."/>
            <person name="Pallen M.J."/>
        </authorList>
    </citation>
    <scope>NUCLEOTIDE SEQUENCE</scope>
    <source>
        <strain evidence="10">ChiSjej2B20-13462</strain>
    </source>
</reference>
<dbReference type="EMBL" id="DVFN01000055">
    <property type="protein sequence ID" value="HIQ69411.1"/>
    <property type="molecule type" value="Genomic_DNA"/>
</dbReference>
<evidence type="ECO:0000256" key="8">
    <source>
        <dbReference type="RuleBase" id="RU003960"/>
    </source>
</evidence>
<dbReference type="AlphaFoldDB" id="A0A9D1CN49"/>
<keyword evidence="3" id="KW-0169">Cobalamin biosynthesis</keyword>
<name>A0A9D1CN49_9FIRM</name>
<dbReference type="PANTHER" id="PTHR43467">
    <property type="entry name" value="COBALT-PRECORRIN-2 C(20)-METHYLTRANSFERASE"/>
    <property type="match status" value="1"/>
</dbReference>
<evidence type="ECO:0000256" key="7">
    <source>
        <dbReference type="PIRNR" id="PIRNR036427"/>
    </source>
</evidence>
<sequence>MERLRRGGKLYGVGVGPGDPELLTLKAVRVLREADVVLVPDSVKADKTALHIASAYLQNKTVETVTTPMVRDKAVVDAAYTAAADRICALLDQGKQVAFLTLGDPTVYSTYMYIHEKVLARGYDVEVVPGVPSFCAAAARLNLSLCQGSEPLLIVPASHGAEGLLDVKANKVFMKAGKSILELQSQLRDRGLLDHAAMVENCSMENERVYPRFADLQEASGYFSLVIAKEGWK</sequence>
<dbReference type="EC" id="2.1.1.130" evidence="10"/>
<protein>
    <submittedName>
        <fullName evidence="10">Precorrin-2 C(20)-methyltransferase</fullName>
        <ecNumber evidence="10">2.1.1.130</ecNumber>
    </submittedName>
</protein>
<evidence type="ECO:0000256" key="2">
    <source>
        <dbReference type="ARBA" id="ARBA00005879"/>
    </source>
</evidence>
<dbReference type="NCBIfam" id="TIGR01467">
    <property type="entry name" value="cobI_cbiL"/>
    <property type="match status" value="1"/>
</dbReference>
<keyword evidence="5 8" id="KW-0808">Transferase</keyword>
<comment type="caution">
    <text evidence="10">The sequence shown here is derived from an EMBL/GenBank/DDBJ whole genome shotgun (WGS) entry which is preliminary data.</text>
</comment>
<feature type="domain" description="Tetrapyrrole methylase" evidence="9">
    <location>
        <begin position="9"/>
        <end position="211"/>
    </location>
</feature>
<dbReference type="PANTHER" id="PTHR43467:SF2">
    <property type="entry name" value="COBALT-PRECORRIN-2 C(20)-METHYLTRANSFERASE"/>
    <property type="match status" value="1"/>
</dbReference>
<reference evidence="10" key="1">
    <citation type="submission" date="2020-10" db="EMBL/GenBank/DDBJ databases">
        <authorList>
            <person name="Gilroy R."/>
        </authorList>
    </citation>
    <scope>NUCLEOTIDE SEQUENCE</scope>
    <source>
        <strain evidence="10">ChiSjej2B20-13462</strain>
    </source>
</reference>
<dbReference type="GO" id="GO:0030788">
    <property type="term" value="F:precorrin-2 C20-methyltransferase activity"/>
    <property type="evidence" value="ECO:0007669"/>
    <property type="project" value="UniProtKB-EC"/>
</dbReference>
<evidence type="ECO:0000259" key="9">
    <source>
        <dbReference type="Pfam" id="PF00590"/>
    </source>
</evidence>
<dbReference type="Proteomes" id="UP000886874">
    <property type="component" value="Unassembled WGS sequence"/>
</dbReference>
<evidence type="ECO:0000256" key="3">
    <source>
        <dbReference type="ARBA" id="ARBA00022573"/>
    </source>
</evidence>
<dbReference type="InterPro" id="IPR000878">
    <property type="entry name" value="4pyrrol_Mease"/>
</dbReference>
<organism evidence="10 11">
    <name type="scientific">Candidatus Avoscillospira stercorigallinarum</name>
    <dbReference type="NCBI Taxonomy" id="2840708"/>
    <lineage>
        <taxon>Bacteria</taxon>
        <taxon>Bacillati</taxon>
        <taxon>Bacillota</taxon>
        <taxon>Clostridia</taxon>
        <taxon>Eubacteriales</taxon>
        <taxon>Oscillospiraceae</taxon>
        <taxon>Oscillospiraceae incertae sedis</taxon>
        <taxon>Candidatus Avoscillospira</taxon>
    </lineage>
</organism>
<dbReference type="InterPro" id="IPR035996">
    <property type="entry name" value="4pyrrol_Methylase_sf"/>
</dbReference>
<keyword evidence="6" id="KW-0949">S-adenosyl-L-methionine</keyword>
<accession>A0A9D1CN49</accession>
<evidence type="ECO:0000256" key="1">
    <source>
        <dbReference type="ARBA" id="ARBA00004953"/>
    </source>
</evidence>
<dbReference type="Gene3D" id="3.40.1010.10">
    <property type="entry name" value="Cobalt-precorrin-4 Transmethylase, Domain 1"/>
    <property type="match status" value="1"/>
</dbReference>
<evidence type="ECO:0000313" key="10">
    <source>
        <dbReference type="EMBL" id="HIQ69411.1"/>
    </source>
</evidence>
<dbReference type="InterPro" id="IPR003043">
    <property type="entry name" value="Uropor_MeTrfase_CS"/>
</dbReference>
<evidence type="ECO:0000313" key="11">
    <source>
        <dbReference type="Proteomes" id="UP000886874"/>
    </source>
</evidence>
<dbReference type="PROSITE" id="PS00840">
    <property type="entry name" value="SUMT_2"/>
    <property type="match status" value="1"/>
</dbReference>
<dbReference type="SUPFAM" id="SSF53790">
    <property type="entry name" value="Tetrapyrrole methylase"/>
    <property type="match status" value="1"/>
</dbReference>
<dbReference type="InterPro" id="IPR014777">
    <property type="entry name" value="4pyrrole_Mease_sub1"/>
</dbReference>
<dbReference type="GO" id="GO:0032259">
    <property type="term" value="P:methylation"/>
    <property type="evidence" value="ECO:0007669"/>
    <property type="project" value="UniProtKB-KW"/>
</dbReference>
<dbReference type="InterPro" id="IPR006364">
    <property type="entry name" value="CobI/CbiL/CobIJ_dom"/>
</dbReference>